<organism evidence="1 2">
    <name type="scientific">Rhizobium favelukesii</name>
    <dbReference type="NCBI Taxonomy" id="348824"/>
    <lineage>
        <taxon>Bacteria</taxon>
        <taxon>Pseudomonadati</taxon>
        <taxon>Pseudomonadota</taxon>
        <taxon>Alphaproteobacteria</taxon>
        <taxon>Hyphomicrobiales</taxon>
        <taxon>Rhizobiaceae</taxon>
        <taxon>Rhizobium/Agrobacterium group</taxon>
        <taxon>Rhizobium</taxon>
    </lineage>
</organism>
<dbReference type="HOGENOM" id="CLU_2938633_0_0_5"/>
<dbReference type="AlphaFoldDB" id="W6RMZ0"/>
<proteinExistence type="predicted"/>
<protein>
    <submittedName>
        <fullName evidence="1">Uncharacterized protein</fullName>
    </submittedName>
</protein>
<sequence length="60" mass="6439">MRDFNKSQCGNLKGARGAIADAVATRECCTLNEEGNLYIVWMSGRGTDCDILASSTEHGT</sequence>
<dbReference type="KEGG" id="rhl:LPU83_pLPU83d_0214"/>
<evidence type="ECO:0000313" key="1">
    <source>
        <dbReference type="EMBL" id="CDM61585.1"/>
    </source>
</evidence>
<gene>
    <name evidence="1" type="ORF">LPU83_pLPU83d_0214</name>
</gene>
<dbReference type="PATRIC" id="fig|348824.6.peg.5810"/>
<accession>W6RMZ0</accession>
<dbReference type="Proteomes" id="UP000019443">
    <property type="component" value="Plasmid pLPU83d"/>
</dbReference>
<dbReference type="EMBL" id="HG916855">
    <property type="protein sequence ID" value="CDM61585.1"/>
    <property type="molecule type" value="Genomic_DNA"/>
</dbReference>
<evidence type="ECO:0000313" key="2">
    <source>
        <dbReference type="Proteomes" id="UP000019443"/>
    </source>
</evidence>
<geneLocation type="plasmid" evidence="1 2">
    <name>pLPU83d</name>
</geneLocation>
<reference evidence="1" key="1">
    <citation type="submission" date="2013-11" db="EMBL/GenBank/DDBJ databases">
        <title>Draft genome sequence of the broad-host-range Rhizobium sp. LPU83 strain, a member of the low-genetic diversity Oregon-like Rhizobium sp. group.</title>
        <authorList>
            <person name="Wibberg D."/>
            <person name="Puehler A."/>
            <person name="Schlueter A."/>
        </authorList>
    </citation>
    <scope>NUCLEOTIDE SEQUENCE [LARGE SCALE GENOMIC DNA]</scope>
    <source>
        <strain evidence="1">LPU83</strain>
        <plasmid evidence="1">pLPU83d</plasmid>
    </source>
</reference>
<keyword evidence="2" id="KW-1185">Reference proteome</keyword>
<name>W6RMZ0_9HYPH</name>
<keyword evidence="1" id="KW-0614">Plasmid</keyword>